<evidence type="ECO:0000256" key="8">
    <source>
        <dbReference type="PIRSR" id="PIRSR602401-1"/>
    </source>
</evidence>
<reference evidence="10 11" key="1">
    <citation type="journal article" date="2017" name="Nat. Commun.">
        <title>Genome assembly with in vitro proximity ligation data and whole-genome triplication in lettuce.</title>
        <authorList>
            <person name="Reyes-Chin-Wo S."/>
            <person name="Wang Z."/>
            <person name="Yang X."/>
            <person name="Kozik A."/>
            <person name="Arikit S."/>
            <person name="Song C."/>
            <person name="Xia L."/>
            <person name="Froenicke L."/>
            <person name="Lavelle D.O."/>
            <person name="Truco M.J."/>
            <person name="Xia R."/>
            <person name="Zhu S."/>
            <person name="Xu C."/>
            <person name="Xu H."/>
            <person name="Xu X."/>
            <person name="Cox K."/>
            <person name="Korf I."/>
            <person name="Meyers B.C."/>
            <person name="Michelmore R.W."/>
        </authorList>
    </citation>
    <scope>NUCLEOTIDE SEQUENCE [LARGE SCALE GENOMIC DNA]</scope>
    <source>
        <strain evidence="11">cv. Salinas</strain>
        <tissue evidence="10">Seedlings</tissue>
    </source>
</reference>
<dbReference type="InterPro" id="IPR002401">
    <property type="entry name" value="Cyt_P450_E_grp-I"/>
</dbReference>
<evidence type="ECO:0000256" key="5">
    <source>
        <dbReference type="ARBA" id="ARBA00023002"/>
    </source>
</evidence>
<dbReference type="SUPFAM" id="SSF48264">
    <property type="entry name" value="Cytochrome P450"/>
    <property type="match status" value="1"/>
</dbReference>
<feature type="binding site" description="axial binding residue" evidence="8">
    <location>
        <position position="1065"/>
    </location>
    <ligand>
        <name>heme</name>
        <dbReference type="ChEBI" id="CHEBI:30413"/>
    </ligand>
    <ligandPart>
        <name>Fe</name>
        <dbReference type="ChEBI" id="CHEBI:18248"/>
    </ligandPart>
</feature>
<dbReference type="PANTHER" id="PTHR47955:SF16">
    <property type="entry name" value="CYTOCHROME P450"/>
    <property type="match status" value="1"/>
</dbReference>
<evidence type="ECO:0000256" key="6">
    <source>
        <dbReference type="ARBA" id="ARBA00023004"/>
    </source>
</evidence>
<keyword evidence="7" id="KW-0503">Monooxygenase</keyword>
<keyword evidence="11" id="KW-1185">Reference proteome</keyword>
<dbReference type="PANTHER" id="PTHR47955">
    <property type="entry name" value="CYTOCHROME P450 FAMILY 71 PROTEIN"/>
    <property type="match status" value="1"/>
</dbReference>
<protein>
    <recommendedName>
        <fullName evidence="9">Reverse transcriptase domain-containing protein</fullName>
    </recommendedName>
</protein>
<gene>
    <name evidence="10" type="ORF">LSAT_V11C100011830</name>
</gene>
<dbReference type="PROSITE" id="PS50878">
    <property type="entry name" value="RT_POL"/>
    <property type="match status" value="1"/>
</dbReference>
<dbReference type="GO" id="GO:0020037">
    <property type="term" value="F:heme binding"/>
    <property type="evidence" value="ECO:0007669"/>
    <property type="project" value="InterPro"/>
</dbReference>
<evidence type="ECO:0000256" key="1">
    <source>
        <dbReference type="ARBA" id="ARBA00004721"/>
    </source>
</evidence>
<dbReference type="PRINTS" id="PR00385">
    <property type="entry name" value="P450"/>
</dbReference>
<dbReference type="InterPro" id="IPR017972">
    <property type="entry name" value="Cyt_P450_CS"/>
</dbReference>
<evidence type="ECO:0000313" key="10">
    <source>
        <dbReference type="EMBL" id="KAJ0226182.1"/>
    </source>
</evidence>
<sequence>MKKNRRGENIIFWPEVEQQKNGIASEGLYKLLIRKSLEFCGLHSNVIAIFLPNDVGLCPRFRPRENGLIDVPMVGKRFTRVDKIRTKLSKLDRFLVSDRFFYKGFKDVVKGAVSEILGDSAWSKFVAFKNKLKFIRNRVRSWNAETKVASQTSTSQLLRRMVDIDKSIYDGHSSDDLILERRSILGDLANLEKVRSLDVAQNVRSTWAVEGDENFALFHALLKKRRRQLMIRGVSIDGEWVSEPSKVKKAFYDFYAAKFQPFRGISLNRRCHRFKSLDSRVASSLEVVFTDDEIENEILAGDVIVFDQEFFDKPNFPVGCNSSFVTLIPKVDNPVHFNDYRPISLISLQFKIIAKVLTNRLVPVIHDVIGMEQSAFHKSRQILDGPLVVNELVKWFKKKKKKLMLFKVDFENAYDSMSWEYLDTILLFLGFGEKLRGLIWGMFSNAKSFVLINGSPMDEFQLFRGLRQGDPLSPFLFIIAMEGLHIAVEDAVAEGVFQGAHLGSDDWDAANIQNLIRILRCFFLVSGLNLNLNKSKLFGVGVNSLEVDSLLSFTGCSAGVFPFVYLGIPPLASWKAKLLSIGGRLTLLKSVLGSLVSLHRMRSFLLRIVSNLEYSSDLKLAQVIYLVSWFHTIDVIHIITVKWISTRLKTKKNLPPSPPKLPIIGNLHQLGLSPHRSLRALSRKHGPLMSMHFGSVPVLVASSPEAAKEIMKTHDLKFCNRPKLRIVDIVVYGSNDITFSPYGEYWRQVKSIAVVHLLNTTRVQSFRQTREEEVGLMIDMIEKSSGSVVDLSELLFRLVNNIVCKAALGRTYPGSKFADLLERFVWVLGAVSLGSYIPWLSWVDKLSGLEGKAHKVAKDFDDFLEGVVAEHVDKRRGMDVHAQSGEDQDLVDILLDVKGDNTTGFTFHRNTVKALILASSSDVFAAGTDTTFASLVWSISELLRHPRAMEKLKQEVTKIAQGRSMILEKDLENMQYLKAVIKETLRMYPPIPLLIPHESTEDVKLLGYDIPAGTQTLVNAWAIGRDPTAWEEPEEFKPERFLNSSTDYKGLHYELLPFGGGRRGCPGIPFATVIFELALANVIYKFDLALPNGVKNTDLDMREKFGITLHKEAPLLVMATTSFKIF</sequence>
<comment type="pathway">
    <text evidence="1">Secondary metabolite biosynthesis; terpenoid biosynthesis.</text>
</comment>
<dbReference type="CDD" id="cd11072">
    <property type="entry name" value="CYP71-like"/>
    <property type="match status" value="1"/>
</dbReference>
<comment type="caution">
    <text evidence="10">The sequence shown here is derived from an EMBL/GenBank/DDBJ whole genome shotgun (WGS) entry which is preliminary data.</text>
</comment>
<dbReference type="InterPro" id="IPR036396">
    <property type="entry name" value="Cyt_P450_sf"/>
</dbReference>
<dbReference type="PRINTS" id="PR00463">
    <property type="entry name" value="EP450I"/>
</dbReference>
<comment type="similarity">
    <text evidence="2">Belongs to the cytochrome P450 family.</text>
</comment>
<dbReference type="SUPFAM" id="SSF56672">
    <property type="entry name" value="DNA/RNA polymerases"/>
    <property type="match status" value="1"/>
</dbReference>
<evidence type="ECO:0000256" key="7">
    <source>
        <dbReference type="ARBA" id="ARBA00023033"/>
    </source>
</evidence>
<dbReference type="GO" id="GO:0016712">
    <property type="term" value="F:oxidoreductase activity, acting on paired donors, with incorporation or reduction of molecular oxygen, reduced flavin or flavoprotein as one donor, and incorporation of one atom of oxygen"/>
    <property type="evidence" value="ECO:0007669"/>
    <property type="project" value="UniProtKB-ARBA"/>
</dbReference>
<dbReference type="AlphaFoldDB" id="A0A9R1WP31"/>
<dbReference type="Pfam" id="PF00078">
    <property type="entry name" value="RVT_1"/>
    <property type="match status" value="1"/>
</dbReference>
<dbReference type="Pfam" id="PF00067">
    <property type="entry name" value="p450"/>
    <property type="match status" value="1"/>
</dbReference>
<dbReference type="CDD" id="cd01650">
    <property type="entry name" value="RT_nLTR_like"/>
    <property type="match status" value="1"/>
</dbReference>
<keyword evidence="4 8" id="KW-0479">Metal-binding</keyword>
<dbReference type="InterPro" id="IPR001128">
    <property type="entry name" value="Cyt_P450"/>
</dbReference>
<evidence type="ECO:0000259" key="9">
    <source>
        <dbReference type="PROSITE" id="PS50878"/>
    </source>
</evidence>
<organism evidence="10 11">
    <name type="scientific">Lactuca sativa</name>
    <name type="common">Garden lettuce</name>
    <dbReference type="NCBI Taxonomy" id="4236"/>
    <lineage>
        <taxon>Eukaryota</taxon>
        <taxon>Viridiplantae</taxon>
        <taxon>Streptophyta</taxon>
        <taxon>Embryophyta</taxon>
        <taxon>Tracheophyta</taxon>
        <taxon>Spermatophyta</taxon>
        <taxon>Magnoliopsida</taxon>
        <taxon>eudicotyledons</taxon>
        <taxon>Gunneridae</taxon>
        <taxon>Pentapetalae</taxon>
        <taxon>asterids</taxon>
        <taxon>campanulids</taxon>
        <taxon>Asterales</taxon>
        <taxon>Asteraceae</taxon>
        <taxon>Cichorioideae</taxon>
        <taxon>Cichorieae</taxon>
        <taxon>Lactucinae</taxon>
        <taxon>Lactuca</taxon>
    </lineage>
</organism>
<dbReference type="GO" id="GO:0005506">
    <property type="term" value="F:iron ion binding"/>
    <property type="evidence" value="ECO:0007669"/>
    <property type="project" value="InterPro"/>
</dbReference>
<proteinExistence type="inferred from homology"/>
<dbReference type="PROSITE" id="PS00086">
    <property type="entry name" value="CYTOCHROME_P450"/>
    <property type="match status" value="1"/>
</dbReference>
<evidence type="ECO:0000313" key="11">
    <source>
        <dbReference type="Proteomes" id="UP000235145"/>
    </source>
</evidence>
<dbReference type="InterPro" id="IPR043502">
    <property type="entry name" value="DNA/RNA_pol_sf"/>
</dbReference>
<dbReference type="InterPro" id="IPR000477">
    <property type="entry name" value="RT_dom"/>
</dbReference>
<dbReference type="Gene3D" id="1.10.630.10">
    <property type="entry name" value="Cytochrome P450"/>
    <property type="match status" value="1"/>
</dbReference>
<comment type="cofactor">
    <cofactor evidence="8">
        <name>heme</name>
        <dbReference type="ChEBI" id="CHEBI:30413"/>
    </cofactor>
</comment>
<dbReference type="Proteomes" id="UP000235145">
    <property type="component" value="Unassembled WGS sequence"/>
</dbReference>
<feature type="domain" description="Reverse transcriptase" evidence="9">
    <location>
        <begin position="309"/>
        <end position="558"/>
    </location>
</feature>
<dbReference type="GO" id="GO:0051762">
    <property type="term" value="P:sesquiterpene biosynthetic process"/>
    <property type="evidence" value="ECO:0007669"/>
    <property type="project" value="UniProtKB-ARBA"/>
</dbReference>
<dbReference type="FunFam" id="1.10.630.10:FF:000011">
    <property type="entry name" value="Cytochrome P450 83B1"/>
    <property type="match status" value="1"/>
</dbReference>
<name>A0A9R1WP31_LACSA</name>
<evidence type="ECO:0000256" key="4">
    <source>
        <dbReference type="ARBA" id="ARBA00022723"/>
    </source>
</evidence>
<evidence type="ECO:0000256" key="2">
    <source>
        <dbReference type="ARBA" id="ARBA00010617"/>
    </source>
</evidence>
<keyword evidence="3 8" id="KW-0349">Heme</keyword>
<keyword evidence="6 8" id="KW-0408">Iron</keyword>
<accession>A0A9R1WP31</accession>
<evidence type="ECO:0000256" key="3">
    <source>
        <dbReference type="ARBA" id="ARBA00022617"/>
    </source>
</evidence>
<dbReference type="EMBL" id="NBSK02000001">
    <property type="protein sequence ID" value="KAJ0226182.1"/>
    <property type="molecule type" value="Genomic_DNA"/>
</dbReference>
<keyword evidence="5" id="KW-0560">Oxidoreductase</keyword>